<accession>A0A8J3N534</accession>
<dbReference type="RefSeq" id="WP_220206727.1">
    <property type="nucleotide sequence ID" value="NZ_BNJK01000001.1"/>
</dbReference>
<keyword evidence="4" id="KW-0804">Transcription</keyword>
<dbReference type="InterPro" id="IPR050239">
    <property type="entry name" value="Sigma-70_RNA_pol_init_factors"/>
</dbReference>
<dbReference type="Proteomes" id="UP000597444">
    <property type="component" value="Unassembled WGS sequence"/>
</dbReference>
<dbReference type="SUPFAM" id="SSF88946">
    <property type="entry name" value="Sigma2 domain of RNA polymerase sigma factors"/>
    <property type="match status" value="1"/>
</dbReference>
<proteinExistence type="predicted"/>
<feature type="domain" description="RNA polymerase sigma-70 region 2" evidence="6">
    <location>
        <begin position="78"/>
        <end position="151"/>
    </location>
</feature>
<dbReference type="EMBL" id="BNJK01000001">
    <property type="protein sequence ID" value="GHO96083.1"/>
    <property type="molecule type" value="Genomic_DNA"/>
</dbReference>
<evidence type="ECO:0000313" key="9">
    <source>
        <dbReference type="Proteomes" id="UP000597444"/>
    </source>
</evidence>
<evidence type="ECO:0000259" key="6">
    <source>
        <dbReference type="Pfam" id="PF04542"/>
    </source>
</evidence>
<comment type="caution">
    <text evidence="8">The sequence shown here is derived from an EMBL/GenBank/DDBJ whole genome shotgun (WGS) entry which is preliminary data.</text>
</comment>
<dbReference type="Gene3D" id="1.10.10.10">
    <property type="entry name" value="Winged helix-like DNA-binding domain superfamily/Winged helix DNA-binding domain"/>
    <property type="match status" value="2"/>
</dbReference>
<keyword evidence="3" id="KW-0238">DNA-binding</keyword>
<evidence type="ECO:0000259" key="7">
    <source>
        <dbReference type="Pfam" id="PF04545"/>
    </source>
</evidence>
<reference evidence="8" key="1">
    <citation type="submission" date="2020-10" db="EMBL/GenBank/DDBJ databases">
        <title>Taxonomic study of unclassified bacteria belonging to the class Ktedonobacteria.</title>
        <authorList>
            <person name="Yabe S."/>
            <person name="Wang C.M."/>
            <person name="Zheng Y."/>
            <person name="Sakai Y."/>
            <person name="Cavaletti L."/>
            <person name="Monciardini P."/>
            <person name="Donadio S."/>
        </authorList>
    </citation>
    <scope>NUCLEOTIDE SEQUENCE</scope>
    <source>
        <strain evidence="8">ID150040</strain>
    </source>
</reference>
<sequence length="325" mass="36277">MMIALPLSYDVVSTNEIGQLTGLSLDTQPSFQQEDEATMNLLGCYLREIDCYPLLSEQQERSLIARLAQGDGTARTRLIEANLRLVVSIAKRYQGHAQNQQHFSLLDLIQYGNTGLIRAVDKYNPTFDVRFGTYATYHIKAAIWRALDEHGRLIRRSSYQIEQYRHLDTLTDDLTHKLGRVPTLSDLALHTGQSERSLTLIQAVDQPPLSLDAPLSSTSDDAVLHETLASEQSPDPAEALCEQERVQDMQGAVTILLAVLTQREQEVITCLFGLDGKGEREALAASEELGMCRSRVYQLFHSAMSKLRRAACAHGITCRVFEPCA</sequence>
<evidence type="ECO:0000313" key="8">
    <source>
        <dbReference type="EMBL" id="GHO96083.1"/>
    </source>
</evidence>
<dbReference type="InterPro" id="IPR007627">
    <property type="entry name" value="RNA_pol_sigma70_r2"/>
</dbReference>
<dbReference type="GO" id="GO:0016987">
    <property type="term" value="F:sigma factor activity"/>
    <property type="evidence" value="ECO:0007669"/>
    <property type="project" value="UniProtKB-KW"/>
</dbReference>
<dbReference type="InterPro" id="IPR036388">
    <property type="entry name" value="WH-like_DNA-bd_sf"/>
</dbReference>
<protein>
    <recommendedName>
        <fullName evidence="10">RNA polymerase subunit sigma-70</fullName>
    </recommendedName>
</protein>
<dbReference type="InterPro" id="IPR007630">
    <property type="entry name" value="RNA_pol_sigma70_r4"/>
</dbReference>
<dbReference type="GO" id="GO:0003677">
    <property type="term" value="F:DNA binding"/>
    <property type="evidence" value="ECO:0007669"/>
    <property type="project" value="UniProtKB-KW"/>
</dbReference>
<feature type="domain" description="RNA polymerase sigma-70 region 4" evidence="7">
    <location>
        <begin position="256"/>
        <end position="308"/>
    </location>
</feature>
<name>A0A8J3N534_9CHLR</name>
<evidence type="ECO:0008006" key="10">
    <source>
        <dbReference type="Google" id="ProtNLM"/>
    </source>
</evidence>
<dbReference type="InterPro" id="IPR000943">
    <property type="entry name" value="RNA_pol_sigma70"/>
</dbReference>
<dbReference type="InterPro" id="IPR014284">
    <property type="entry name" value="RNA_pol_sigma-70_dom"/>
</dbReference>
<gene>
    <name evidence="8" type="ORF">KSF_061310</name>
</gene>
<dbReference type="Pfam" id="PF04542">
    <property type="entry name" value="Sigma70_r2"/>
    <property type="match status" value="1"/>
</dbReference>
<dbReference type="Pfam" id="PF04545">
    <property type="entry name" value="Sigma70_r4"/>
    <property type="match status" value="1"/>
</dbReference>
<dbReference type="PANTHER" id="PTHR30603:SF60">
    <property type="entry name" value="RNA POLYMERASE SIGMA FACTOR RPOD"/>
    <property type="match status" value="1"/>
</dbReference>
<evidence type="ECO:0000256" key="3">
    <source>
        <dbReference type="ARBA" id="ARBA00023125"/>
    </source>
</evidence>
<dbReference type="PANTHER" id="PTHR30603">
    <property type="entry name" value="RNA POLYMERASE SIGMA FACTOR RPO"/>
    <property type="match status" value="1"/>
</dbReference>
<evidence type="ECO:0000256" key="1">
    <source>
        <dbReference type="ARBA" id="ARBA00023015"/>
    </source>
</evidence>
<dbReference type="GO" id="GO:0006352">
    <property type="term" value="P:DNA-templated transcription initiation"/>
    <property type="evidence" value="ECO:0007669"/>
    <property type="project" value="InterPro"/>
</dbReference>
<evidence type="ECO:0000259" key="5">
    <source>
        <dbReference type="Pfam" id="PF04539"/>
    </source>
</evidence>
<dbReference type="NCBIfam" id="TIGR02937">
    <property type="entry name" value="sigma70-ECF"/>
    <property type="match status" value="1"/>
</dbReference>
<keyword evidence="1" id="KW-0805">Transcription regulation</keyword>
<organism evidence="8 9">
    <name type="scientific">Reticulibacter mediterranei</name>
    <dbReference type="NCBI Taxonomy" id="2778369"/>
    <lineage>
        <taxon>Bacteria</taxon>
        <taxon>Bacillati</taxon>
        <taxon>Chloroflexota</taxon>
        <taxon>Ktedonobacteria</taxon>
        <taxon>Ktedonobacterales</taxon>
        <taxon>Reticulibacteraceae</taxon>
        <taxon>Reticulibacter</taxon>
    </lineage>
</organism>
<dbReference type="InterPro" id="IPR007624">
    <property type="entry name" value="RNA_pol_sigma70_r3"/>
</dbReference>
<evidence type="ECO:0000256" key="4">
    <source>
        <dbReference type="ARBA" id="ARBA00023163"/>
    </source>
</evidence>
<feature type="domain" description="RNA polymerase sigma-70 region 3" evidence="5">
    <location>
        <begin position="164"/>
        <end position="239"/>
    </location>
</feature>
<keyword evidence="2" id="KW-0731">Sigma factor</keyword>
<dbReference type="InterPro" id="IPR013324">
    <property type="entry name" value="RNA_pol_sigma_r3/r4-like"/>
</dbReference>
<dbReference type="PRINTS" id="PR00046">
    <property type="entry name" value="SIGMA70FCT"/>
</dbReference>
<evidence type="ECO:0000256" key="2">
    <source>
        <dbReference type="ARBA" id="ARBA00023082"/>
    </source>
</evidence>
<dbReference type="Pfam" id="PF04539">
    <property type="entry name" value="Sigma70_r3"/>
    <property type="match status" value="1"/>
</dbReference>
<keyword evidence="9" id="KW-1185">Reference proteome</keyword>
<dbReference type="AlphaFoldDB" id="A0A8J3N534"/>
<dbReference type="Gene3D" id="1.20.120.1810">
    <property type="match status" value="1"/>
</dbReference>
<dbReference type="InterPro" id="IPR013325">
    <property type="entry name" value="RNA_pol_sigma_r2"/>
</dbReference>
<dbReference type="SUPFAM" id="SSF88659">
    <property type="entry name" value="Sigma3 and sigma4 domains of RNA polymerase sigma factors"/>
    <property type="match status" value="2"/>
</dbReference>